<name>A0A937DGH3_9BACT</name>
<keyword evidence="1" id="KW-0732">Signal</keyword>
<dbReference type="AlphaFoldDB" id="A0A937DGH3"/>
<evidence type="ECO:0000256" key="1">
    <source>
        <dbReference type="SAM" id="SignalP"/>
    </source>
</evidence>
<proteinExistence type="predicted"/>
<dbReference type="RefSeq" id="WP_201924676.1">
    <property type="nucleotide sequence ID" value="NZ_JAERQG010000008.1"/>
</dbReference>
<feature type="chain" id="PRO_5037669190" description="Outer membrane protein beta-barrel domain-containing protein" evidence="1">
    <location>
        <begin position="22"/>
        <end position="344"/>
    </location>
</feature>
<evidence type="ECO:0000313" key="3">
    <source>
        <dbReference type="Proteomes" id="UP000642920"/>
    </source>
</evidence>
<protein>
    <recommendedName>
        <fullName evidence="4">Outer membrane protein beta-barrel domain-containing protein</fullName>
    </recommendedName>
</protein>
<comment type="caution">
    <text evidence="2">The sequence shown here is derived from an EMBL/GenBank/DDBJ whole genome shotgun (WGS) entry which is preliminary data.</text>
</comment>
<keyword evidence="3" id="KW-1185">Reference proteome</keyword>
<reference evidence="2" key="1">
    <citation type="submission" date="2021-01" db="EMBL/GenBank/DDBJ databases">
        <title>Marivirga sp. nov., isolated from intertidal surface sediments.</title>
        <authorList>
            <person name="Zhang M."/>
        </authorList>
    </citation>
    <scope>NUCLEOTIDE SEQUENCE</scope>
    <source>
        <strain evidence="2">SM1354</strain>
    </source>
</reference>
<gene>
    <name evidence="2" type="ORF">JKP34_17985</name>
</gene>
<evidence type="ECO:0008006" key="4">
    <source>
        <dbReference type="Google" id="ProtNLM"/>
    </source>
</evidence>
<dbReference type="Proteomes" id="UP000642920">
    <property type="component" value="Unassembled WGS sequence"/>
</dbReference>
<dbReference type="EMBL" id="JAERQG010000008">
    <property type="protein sequence ID" value="MBL0767162.1"/>
    <property type="molecule type" value="Genomic_DNA"/>
</dbReference>
<evidence type="ECO:0000313" key="2">
    <source>
        <dbReference type="EMBL" id="MBL0767162.1"/>
    </source>
</evidence>
<sequence length="344" mass="39360">MRKHLLIILIFLANSSLFAQANCERNLNEARSDYANGNLYAIPGKLDECLKNGFSKNEMIEAYQLLALTYININQQDKAKESMIKLLKLQTDYQVVKNVDPDELYSLYQGIETDPIYFIGAYFKINYSMVNVTDSGRFTSNSDPNAVDNYNYTPALSIAGGAHFLYPIKKSWYASGKLGYDVHRYDYDETNSGNVEGENETTVSFTSINRGINLNTSLRYMLDHYSYKPFVEFGVTGRFNFMNSITNYFNEDEEAPTFSVNQFRKALNFGFSLDAGTLIKVNENYLSLSIGASYFVIPEVDYSDNSNGRSFYSLAGRHVIQEDNYNKLILNFTVKFNMPFYNFK</sequence>
<feature type="signal peptide" evidence="1">
    <location>
        <begin position="1"/>
        <end position="21"/>
    </location>
</feature>
<organism evidence="2 3">
    <name type="scientific">Marivirga atlantica</name>
    <dbReference type="NCBI Taxonomy" id="1548457"/>
    <lineage>
        <taxon>Bacteria</taxon>
        <taxon>Pseudomonadati</taxon>
        <taxon>Bacteroidota</taxon>
        <taxon>Cytophagia</taxon>
        <taxon>Cytophagales</taxon>
        <taxon>Marivirgaceae</taxon>
        <taxon>Marivirga</taxon>
    </lineage>
</organism>
<accession>A0A937DGH3</accession>